<dbReference type="Pfam" id="PF20976">
    <property type="entry name" value="Pop8"/>
    <property type="match status" value="1"/>
</dbReference>
<accession>A0A4Q4NCB7</accession>
<dbReference type="GO" id="GO:0034965">
    <property type="term" value="P:intronic box C/D snoRNA processing"/>
    <property type="evidence" value="ECO:0007669"/>
    <property type="project" value="TreeGrafter"/>
</dbReference>
<feature type="region of interest" description="Disordered" evidence="1">
    <location>
        <begin position="1"/>
        <end position="58"/>
    </location>
</feature>
<dbReference type="GO" id="GO:0005655">
    <property type="term" value="C:nucleolar ribonuclease P complex"/>
    <property type="evidence" value="ECO:0007669"/>
    <property type="project" value="InterPro"/>
</dbReference>
<dbReference type="PANTHER" id="PTHR28173:SF1">
    <property type="entry name" value="RIBONUCLEASES P_MRP PROTEIN SUBUNIT POP8"/>
    <property type="match status" value="1"/>
</dbReference>
<evidence type="ECO:0000313" key="4">
    <source>
        <dbReference type="Proteomes" id="UP000291422"/>
    </source>
</evidence>
<evidence type="ECO:0000259" key="2">
    <source>
        <dbReference type="Pfam" id="PF20976"/>
    </source>
</evidence>
<evidence type="ECO:0000313" key="3">
    <source>
        <dbReference type="EMBL" id="RYN73022.1"/>
    </source>
</evidence>
<evidence type="ECO:0000256" key="1">
    <source>
        <dbReference type="SAM" id="MobiDB-lite"/>
    </source>
</evidence>
<name>A0A4Q4NCB7_ALTAL</name>
<dbReference type="AlphaFoldDB" id="A0A4Q4NCB7"/>
<dbReference type="InterPro" id="IPR049128">
    <property type="entry name" value="Pop8-like_dom"/>
</dbReference>
<dbReference type="VEuPathDB" id="FungiDB:CC77DRAFT_1052620"/>
<feature type="compositionally biased region" description="Polar residues" evidence="1">
    <location>
        <begin position="35"/>
        <end position="45"/>
    </location>
</feature>
<dbReference type="EMBL" id="PDXD01000023">
    <property type="protein sequence ID" value="RYN73022.1"/>
    <property type="molecule type" value="Genomic_DNA"/>
</dbReference>
<comment type="caution">
    <text evidence="3">The sequence shown here is derived from an EMBL/GenBank/DDBJ whole genome shotgun (WGS) entry which is preliminary data.</text>
</comment>
<protein>
    <recommendedName>
        <fullName evidence="2">Ribonucleases P/MRP subunit Pop8-like domain-containing protein</fullName>
    </recommendedName>
</protein>
<dbReference type="GO" id="GO:0000294">
    <property type="term" value="P:nuclear-transcribed mRNA catabolic process, RNase MRP-dependent"/>
    <property type="evidence" value="ECO:0007669"/>
    <property type="project" value="TreeGrafter"/>
</dbReference>
<organism evidence="3 4">
    <name type="scientific">Alternaria alternata</name>
    <name type="common">Alternaria rot fungus</name>
    <name type="synonym">Torula alternata</name>
    <dbReference type="NCBI Taxonomy" id="5599"/>
    <lineage>
        <taxon>Eukaryota</taxon>
        <taxon>Fungi</taxon>
        <taxon>Dikarya</taxon>
        <taxon>Ascomycota</taxon>
        <taxon>Pezizomycotina</taxon>
        <taxon>Dothideomycetes</taxon>
        <taxon>Pleosporomycetidae</taxon>
        <taxon>Pleosporales</taxon>
        <taxon>Pleosporineae</taxon>
        <taxon>Pleosporaceae</taxon>
        <taxon>Alternaria</taxon>
        <taxon>Alternaria sect. Alternaria</taxon>
        <taxon>Alternaria alternata complex</taxon>
    </lineage>
</organism>
<dbReference type="InterPro" id="IPR020347">
    <property type="entry name" value="Pop8"/>
</dbReference>
<dbReference type="GO" id="GO:0004526">
    <property type="term" value="F:ribonuclease P activity"/>
    <property type="evidence" value="ECO:0007669"/>
    <property type="project" value="TreeGrafter"/>
</dbReference>
<reference evidence="4" key="1">
    <citation type="journal article" date="2019" name="bioRxiv">
        <title>Genomics, evolutionary history and diagnostics of the Alternaria alternata species group including apple and Asian pear pathotypes.</title>
        <authorList>
            <person name="Armitage A.D."/>
            <person name="Cockerton H.M."/>
            <person name="Sreenivasaprasad S."/>
            <person name="Woodhall J.W."/>
            <person name="Lane C.R."/>
            <person name="Harrison R.J."/>
            <person name="Clarkson J.P."/>
        </authorList>
    </citation>
    <scope>NUCLEOTIDE SEQUENCE [LARGE SCALE GENOMIC DNA]</scope>
    <source>
        <strain evidence="4">FERA 1177</strain>
    </source>
</reference>
<feature type="domain" description="Ribonucleases P/MRP subunit Pop8-like" evidence="2">
    <location>
        <begin position="73"/>
        <end position="158"/>
    </location>
</feature>
<dbReference type="GO" id="GO:0008033">
    <property type="term" value="P:tRNA processing"/>
    <property type="evidence" value="ECO:0007669"/>
    <property type="project" value="InterPro"/>
</dbReference>
<dbReference type="PANTHER" id="PTHR28173">
    <property type="entry name" value="RIBONUCLEASES P/MRP PROTEIN SUBUNIT POP8"/>
    <property type="match status" value="1"/>
</dbReference>
<dbReference type="GO" id="GO:0000172">
    <property type="term" value="C:ribonuclease MRP complex"/>
    <property type="evidence" value="ECO:0007669"/>
    <property type="project" value="InterPro"/>
</dbReference>
<dbReference type="GO" id="GO:0000171">
    <property type="term" value="F:ribonuclease MRP activity"/>
    <property type="evidence" value="ECO:0007669"/>
    <property type="project" value="TreeGrafter"/>
</dbReference>
<feature type="compositionally biased region" description="Polar residues" evidence="1">
    <location>
        <begin position="1"/>
        <end position="14"/>
    </location>
</feature>
<dbReference type="Proteomes" id="UP000291422">
    <property type="component" value="Unassembled WGS sequence"/>
</dbReference>
<sequence length="205" mass="21474">MAPIPTETSSTVSAIANPDAKSSAPAPKDVDTSELDATTTPTSSNTKKRKRKDNVQEKQVHILHQSTFRKTAWSYFHLILLTPGTAAIPPATTSPDSTTTTSLSPLLASSLLTHSLRSYLGITGTAIPIDMLKISGRSVWVRIPRQDARAFRASLSGWVGTCDGEDIPGVEGGMGVKVGVAWRVVGEGGVLGGITTGGDGMDLFG</sequence>
<proteinExistence type="predicted"/>
<gene>
    <name evidence="3" type="ORF">AA0117_g8089</name>
</gene>